<dbReference type="InterPro" id="IPR036866">
    <property type="entry name" value="RibonucZ/Hydroxyglut_hydro"/>
</dbReference>
<evidence type="ECO:0000313" key="1">
    <source>
        <dbReference type="EMBL" id="GAG73706.1"/>
    </source>
</evidence>
<dbReference type="EMBL" id="BART01001869">
    <property type="protein sequence ID" value="GAG73706.1"/>
    <property type="molecule type" value="Genomic_DNA"/>
</dbReference>
<sequence>MYLEKENMKIEILGTESLGVRGLSCFVETKNRKILIDPGIALGYIRHKLLPHPFQIAIDERIKKRL</sequence>
<reference evidence="1" key="1">
    <citation type="journal article" date="2014" name="Front. Microbiol.">
        <title>High frequency of phylogenetically diverse reductive dehalogenase-homologous genes in deep subseafloor sedimentary metagenomes.</title>
        <authorList>
            <person name="Kawai M."/>
            <person name="Futagami T."/>
            <person name="Toyoda A."/>
            <person name="Takaki Y."/>
            <person name="Nishi S."/>
            <person name="Hori S."/>
            <person name="Arai W."/>
            <person name="Tsubouchi T."/>
            <person name="Morono Y."/>
            <person name="Uchiyama I."/>
            <person name="Ito T."/>
            <person name="Fujiyama A."/>
            <person name="Inagaki F."/>
            <person name="Takami H."/>
        </authorList>
    </citation>
    <scope>NUCLEOTIDE SEQUENCE</scope>
    <source>
        <strain evidence="1">Expedition CK06-06</strain>
    </source>
</reference>
<proteinExistence type="predicted"/>
<organism evidence="1">
    <name type="scientific">marine sediment metagenome</name>
    <dbReference type="NCBI Taxonomy" id="412755"/>
    <lineage>
        <taxon>unclassified sequences</taxon>
        <taxon>metagenomes</taxon>
        <taxon>ecological metagenomes</taxon>
    </lineage>
</organism>
<comment type="caution">
    <text evidence="1">The sequence shown here is derived from an EMBL/GenBank/DDBJ whole genome shotgun (WGS) entry which is preliminary data.</text>
</comment>
<dbReference type="AlphaFoldDB" id="X1BNJ3"/>
<protein>
    <recommendedName>
        <fullName evidence="2">Metallo-beta-lactamase domain-containing protein</fullName>
    </recommendedName>
</protein>
<dbReference type="SUPFAM" id="SSF56281">
    <property type="entry name" value="Metallo-hydrolase/oxidoreductase"/>
    <property type="match status" value="1"/>
</dbReference>
<accession>X1BNJ3</accession>
<name>X1BNJ3_9ZZZZ</name>
<gene>
    <name evidence="1" type="ORF">S01H4_06181</name>
</gene>
<evidence type="ECO:0008006" key="2">
    <source>
        <dbReference type="Google" id="ProtNLM"/>
    </source>
</evidence>